<protein>
    <submittedName>
        <fullName evidence="2">Uncharacterized protein</fullName>
    </submittedName>
</protein>
<keyword evidence="3" id="KW-1185">Reference proteome</keyword>
<proteinExistence type="predicted"/>
<feature type="region of interest" description="Disordered" evidence="1">
    <location>
        <begin position="180"/>
        <end position="252"/>
    </location>
</feature>
<evidence type="ECO:0000256" key="1">
    <source>
        <dbReference type="SAM" id="MobiDB-lite"/>
    </source>
</evidence>
<organism evidence="2 3">
    <name type="scientific">Orchesella dallaii</name>
    <dbReference type="NCBI Taxonomy" id="48710"/>
    <lineage>
        <taxon>Eukaryota</taxon>
        <taxon>Metazoa</taxon>
        <taxon>Ecdysozoa</taxon>
        <taxon>Arthropoda</taxon>
        <taxon>Hexapoda</taxon>
        <taxon>Collembola</taxon>
        <taxon>Entomobryomorpha</taxon>
        <taxon>Entomobryoidea</taxon>
        <taxon>Orchesellidae</taxon>
        <taxon>Orchesellinae</taxon>
        <taxon>Orchesella</taxon>
    </lineage>
</organism>
<dbReference type="Proteomes" id="UP001642540">
    <property type="component" value="Unassembled WGS sequence"/>
</dbReference>
<sequence>MAGNGDEVSHVDLCNHVEELAMNLHEHGEALKSLKDVPAMLELLAKSVGVNFPNAQEPDAVSVIADESDTSSTFKNWMDNIQTKQQTVLFQKSCAKHWRILNVVWRFLRPHQKAKTSWQLYSTPSSKDECRDLERRNDIKPSLNADYAGICSSTVPVTEFLFGNDIKEILKSSKTASSVMKESIFRGSHRNRPYESRRSYPPRFTPLSGNLNRQRPSPRDYKRGGGFNWSNSQQPRPTYPAANSTFIPQRKQ</sequence>
<dbReference type="PANTHER" id="PTHR34239:SF2">
    <property type="entry name" value="TRANSPOSABLE ELEMENT P TRANSPOSASE_THAP9 CONSERVED DOMAIN-CONTAINING PROTEIN"/>
    <property type="match status" value="1"/>
</dbReference>
<reference evidence="2 3" key="1">
    <citation type="submission" date="2024-08" db="EMBL/GenBank/DDBJ databases">
        <authorList>
            <person name="Cucini C."/>
            <person name="Frati F."/>
        </authorList>
    </citation>
    <scope>NUCLEOTIDE SEQUENCE [LARGE SCALE GENOMIC DNA]</scope>
</reference>
<evidence type="ECO:0000313" key="2">
    <source>
        <dbReference type="EMBL" id="CAL8148839.1"/>
    </source>
</evidence>
<comment type="caution">
    <text evidence="2">The sequence shown here is derived from an EMBL/GenBank/DDBJ whole genome shotgun (WGS) entry which is preliminary data.</text>
</comment>
<accession>A0ABP1SA02</accession>
<dbReference type="PANTHER" id="PTHR34239">
    <property type="entry name" value="APPLE DOMAIN-CONTAINING PROTEIN"/>
    <property type="match status" value="1"/>
</dbReference>
<name>A0ABP1SA02_9HEXA</name>
<feature type="compositionally biased region" description="Polar residues" evidence="1">
    <location>
        <begin position="228"/>
        <end position="252"/>
    </location>
</feature>
<dbReference type="EMBL" id="CAXLJM020000177">
    <property type="protein sequence ID" value="CAL8148839.1"/>
    <property type="molecule type" value="Genomic_DNA"/>
</dbReference>
<evidence type="ECO:0000313" key="3">
    <source>
        <dbReference type="Proteomes" id="UP001642540"/>
    </source>
</evidence>
<gene>
    <name evidence="2" type="ORF">ODALV1_LOCUS31548</name>
</gene>